<feature type="compositionally biased region" description="Basic and acidic residues" evidence="7">
    <location>
        <begin position="388"/>
        <end position="400"/>
    </location>
</feature>
<evidence type="ECO:0000313" key="10">
    <source>
        <dbReference type="Proteomes" id="UP001596101"/>
    </source>
</evidence>
<evidence type="ECO:0000256" key="4">
    <source>
        <dbReference type="ARBA" id="ARBA00023004"/>
    </source>
</evidence>
<name>A0ABW0MN17_9BURK</name>
<dbReference type="InterPro" id="IPR006076">
    <property type="entry name" value="FAD-dep_OxRdtase"/>
</dbReference>
<dbReference type="EMBL" id="JBHSMR010000013">
    <property type="protein sequence ID" value="MFC5478727.1"/>
    <property type="molecule type" value="Genomic_DNA"/>
</dbReference>
<dbReference type="PANTHER" id="PTHR13847">
    <property type="entry name" value="SARCOSINE DEHYDROGENASE-RELATED"/>
    <property type="match status" value="1"/>
</dbReference>
<dbReference type="Gene3D" id="3.30.9.10">
    <property type="entry name" value="D-Amino Acid Oxidase, subunit A, domain 2"/>
    <property type="match status" value="1"/>
</dbReference>
<evidence type="ECO:0000259" key="8">
    <source>
        <dbReference type="PROSITE" id="PS51296"/>
    </source>
</evidence>
<evidence type="ECO:0000256" key="1">
    <source>
        <dbReference type="ARBA" id="ARBA00022714"/>
    </source>
</evidence>
<dbReference type="SUPFAM" id="SSF50022">
    <property type="entry name" value="ISP domain"/>
    <property type="match status" value="1"/>
</dbReference>
<proteinExistence type="predicted"/>
<gene>
    <name evidence="9" type="ORF">ACFPQ5_11030</name>
</gene>
<comment type="caution">
    <text evidence="9">The sequence shown here is derived from an EMBL/GenBank/DDBJ whole genome shotgun (WGS) entry which is preliminary data.</text>
</comment>
<reference evidence="10" key="1">
    <citation type="journal article" date="2019" name="Int. J. Syst. Evol. Microbiol.">
        <title>The Global Catalogue of Microorganisms (GCM) 10K type strain sequencing project: providing services to taxonomists for standard genome sequencing and annotation.</title>
        <authorList>
            <consortium name="The Broad Institute Genomics Platform"/>
            <consortium name="The Broad Institute Genome Sequencing Center for Infectious Disease"/>
            <person name="Wu L."/>
            <person name="Ma J."/>
        </authorList>
    </citation>
    <scope>NUCLEOTIDE SEQUENCE [LARGE SCALE GENOMIC DNA]</scope>
    <source>
        <strain evidence="10">CCUG 43111</strain>
    </source>
</reference>
<feature type="region of interest" description="Disordered" evidence="7">
    <location>
        <begin position="388"/>
        <end position="413"/>
    </location>
</feature>
<organism evidence="9 10">
    <name type="scientific">Massilia suwonensis</name>
    <dbReference type="NCBI Taxonomy" id="648895"/>
    <lineage>
        <taxon>Bacteria</taxon>
        <taxon>Pseudomonadati</taxon>
        <taxon>Pseudomonadota</taxon>
        <taxon>Betaproteobacteria</taxon>
        <taxon>Burkholderiales</taxon>
        <taxon>Oxalobacteraceae</taxon>
        <taxon>Telluria group</taxon>
        <taxon>Massilia</taxon>
    </lineage>
</organism>
<evidence type="ECO:0000256" key="3">
    <source>
        <dbReference type="ARBA" id="ARBA00023002"/>
    </source>
</evidence>
<evidence type="ECO:0000256" key="7">
    <source>
        <dbReference type="SAM" id="MobiDB-lite"/>
    </source>
</evidence>
<evidence type="ECO:0000256" key="6">
    <source>
        <dbReference type="ARBA" id="ARBA00023157"/>
    </source>
</evidence>
<keyword evidence="2" id="KW-0479">Metal-binding</keyword>
<dbReference type="InterPro" id="IPR005805">
    <property type="entry name" value="Rieske_Fe-S_prot_C"/>
</dbReference>
<dbReference type="RefSeq" id="WP_379754947.1">
    <property type="nucleotide sequence ID" value="NZ_JBHSMR010000013.1"/>
</dbReference>
<keyword evidence="6" id="KW-1015">Disulfide bond</keyword>
<keyword evidence="4" id="KW-0408">Iron</keyword>
<dbReference type="InterPro" id="IPR036188">
    <property type="entry name" value="FAD/NAD-bd_sf"/>
</dbReference>
<protein>
    <submittedName>
        <fullName evidence="9">FAD-dependent oxidoreductase</fullName>
    </submittedName>
</protein>
<feature type="domain" description="Rieske" evidence="8">
    <location>
        <begin position="413"/>
        <end position="504"/>
    </location>
</feature>
<dbReference type="PRINTS" id="PR00162">
    <property type="entry name" value="RIESKE"/>
</dbReference>
<sequence length="504" mass="53934">MDTSSLWQGTAAKTACLPTLQADLKVDVAIVGGGITGLSAAMLLVEAGKRVAILEAYKVGDGSTGNSTGNLYATLDLGVHTLEQAHGADIARQVLASRAAAIDLIESTVGRLGMDCGFQRVPWHLLAADAAHVKDIEEEAAAVQRAGLDAALVDSIALPVPCARALRVASQAQFQPFAYVRQLAQAIGSEDCLIFEHTRVLAVDDATGLVRTEHGTVHAEHVILATHSPIGIHLVQAKLEVVREYGVALQCDDAVPAPGIYWSIGEERHSLRGFTQHGQSYLVAVGSAHSTGDEDIGRDRYQNLEQYAREHFQAGAIEYRWSAQRYRAKDKLPYIGLNVDATRTYIATGFSGDGLTYGTLAGMLLADAILGRDNPWAALYQVERLATEERPEGFEQKKTGPTESDSGPPLDAAQQAGLENLAPCQARKIEVAGKPIAVYRTADGALQAVAGKCTHMGCDINWNDAERSWDCNCHGSRFAPDGRVLEGPALEPLQAVALDRDARN</sequence>
<evidence type="ECO:0000256" key="2">
    <source>
        <dbReference type="ARBA" id="ARBA00022723"/>
    </source>
</evidence>
<dbReference type="InterPro" id="IPR036922">
    <property type="entry name" value="Rieske_2Fe-2S_sf"/>
</dbReference>
<dbReference type="Pfam" id="PF01266">
    <property type="entry name" value="DAO"/>
    <property type="match status" value="1"/>
</dbReference>
<dbReference type="Gene3D" id="3.50.50.60">
    <property type="entry name" value="FAD/NAD(P)-binding domain"/>
    <property type="match status" value="1"/>
</dbReference>
<dbReference type="PANTHER" id="PTHR13847:SF274">
    <property type="entry name" value="RIESKE 2FE-2S IRON-SULFUR PROTEIN YHFW-RELATED"/>
    <property type="match status" value="1"/>
</dbReference>
<dbReference type="Gene3D" id="2.102.10.10">
    <property type="entry name" value="Rieske [2Fe-2S] iron-sulphur domain"/>
    <property type="match status" value="1"/>
</dbReference>
<evidence type="ECO:0000313" key="9">
    <source>
        <dbReference type="EMBL" id="MFC5478727.1"/>
    </source>
</evidence>
<keyword evidence="5" id="KW-0411">Iron-sulfur</keyword>
<dbReference type="Pfam" id="PF00355">
    <property type="entry name" value="Rieske"/>
    <property type="match status" value="1"/>
</dbReference>
<dbReference type="Proteomes" id="UP001596101">
    <property type="component" value="Unassembled WGS sequence"/>
</dbReference>
<dbReference type="PROSITE" id="PS51296">
    <property type="entry name" value="RIESKE"/>
    <property type="match status" value="1"/>
</dbReference>
<dbReference type="InterPro" id="IPR017941">
    <property type="entry name" value="Rieske_2Fe-2S"/>
</dbReference>
<dbReference type="SUPFAM" id="SSF51905">
    <property type="entry name" value="FAD/NAD(P)-binding domain"/>
    <property type="match status" value="1"/>
</dbReference>
<evidence type="ECO:0000256" key="5">
    <source>
        <dbReference type="ARBA" id="ARBA00023014"/>
    </source>
</evidence>
<accession>A0ABW0MN17</accession>
<keyword evidence="10" id="KW-1185">Reference proteome</keyword>
<keyword evidence="3" id="KW-0560">Oxidoreductase</keyword>
<keyword evidence="1" id="KW-0001">2Fe-2S</keyword>